<feature type="region of interest" description="Disordered" evidence="1">
    <location>
        <begin position="1"/>
        <end position="54"/>
    </location>
</feature>
<protein>
    <submittedName>
        <fullName evidence="2">Uncharacterized protein</fullName>
    </submittedName>
</protein>
<comment type="caution">
    <text evidence="2">The sequence shown here is derived from an EMBL/GenBank/DDBJ whole genome shotgun (WGS) entry which is preliminary data.</text>
</comment>
<reference evidence="2 3" key="1">
    <citation type="journal article" date="2014" name="Agronomy (Basel)">
        <title>A Draft Genome Sequence for Ensete ventricosum, the Drought-Tolerant Tree Against Hunger.</title>
        <authorList>
            <person name="Harrison J."/>
            <person name="Moore K.A."/>
            <person name="Paszkiewicz K."/>
            <person name="Jones T."/>
            <person name="Grant M."/>
            <person name="Ambacheew D."/>
            <person name="Muzemil S."/>
            <person name="Studholme D.J."/>
        </authorList>
    </citation>
    <scope>NUCLEOTIDE SEQUENCE [LARGE SCALE GENOMIC DNA]</scope>
</reference>
<dbReference type="AlphaFoldDB" id="A0A426ZKD8"/>
<organism evidence="2 3">
    <name type="scientific">Ensete ventricosum</name>
    <name type="common">Abyssinian banana</name>
    <name type="synonym">Musa ensete</name>
    <dbReference type="NCBI Taxonomy" id="4639"/>
    <lineage>
        <taxon>Eukaryota</taxon>
        <taxon>Viridiplantae</taxon>
        <taxon>Streptophyta</taxon>
        <taxon>Embryophyta</taxon>
        <taxon>Tracheophyta</taxon>
        <taxon>Spermatophyta</taxon>
        <taxon>Magnoliopsida</taxon>
        <taxon>Liliopsida</taxon>
        <taxon>Zingiberales</taxon>
        <taxon>Musaceae</taxon>
        <taxon>Ensete</taxon>
    </lineage>
</organism>
<evidence type="ECO:0000313" key="3">
    <source>
        <dbReference type="Proteomes" id="UP000287651"/>
    </source>
</evidence>
<dbReference type="EMBL" id="AMZH03006187">
    <property type="protein sequence ID" value="RRT64457.1"/>
    <property type="molecule type" value="Genomic_DNA"/>
</dbReference>
<evidence type="ECO:0000313" key="2">
    <source>
        <dbReference type="EMBL" id="RRT64457.1"/>
    </source>
</evidence>
<dbReference type="Proteomes" id="UP000287651">
    <property type="component" value="Unassembled WGS sequence"/>
</dbReference>
<accession>A0A426ZKD8</accession>
<gene>
    <name evidence="2" type="ORF">B296_00013169</name>
</gene>
<name>A0A426ZKD8_ENSVE</name>
<sequence length="103" mass="11227">MTLALDEPEEDIRPDQEDEGSGRRRTAKSRDENKWGSGAQVRSLTKGGRVIKPSNDVAGITCATRDSLKRESARVQPTKGRDLRVLGTRSLPACALDASLDHP</sequence>
<evidence type="ECO:0000256" key="1">
    <source>
        <dbReference type="SAM" id="MobiDB-lite"/>
    </source>
</evidence>
<feature type="compositionally biased region" description="Acidic residues" evidence="1">
    <location>
        <begin position="1"/>
        <end position="19"/>
    </location>
</feature>
<proteinExistence type="predicted"/>